<dbReference type="Pfam" id="PF04233">
    <property type="entry name" value="Phage_Mu_F"/>
    <property type="match status" value="1"/>
</dbReference>
<proteinExistence type="predicted"/>
<organism evidence="2 3">
    <name type="scientific">Acinetobacter ursingii</name>
    <dbReference type="NCBI Taxonomy" id="108980"/>
    <lineage>
        <taxon>Bacteria</taxon>
        <taxon>Pseudomonadati</taxon>
        <taxon>Pseudomonadota</taxon>
        <taxon>Gammaproteobacteria</taxon>
        <taxon>Moraxellales</taxon>
        <taxon>Moraxellaceae</taxon>
        <taxon>Acinetobacter</taxon>
    </lineage>
</organism>
<evidence type="ECO:0000259" key="1">
    <source>
        <dbReference type="Pfam" id="PF04233"/>
    </source>
</evidence>
<evidence type="ECO:0000313" key="2">
    <source>
        <dbReference type="EMBL" id="UYF76627.1"/>
    </source>
</evidence>
<accession>A0AA46NVI5</accession>
<dbReference type="EMBL" id="CP089044">
    <property type="protein sequence ID" value="UYF76627.1"/>
    <property type="molecule type" value="Genomic_DNA"/>
</dbReference>
<dbReference type="AlphaFoldDB" id="A0AA46NVI5"/>
<reference evidence="2" key="1">
    <citation type="journal article" date="2022" name="J Glob Antimicrob Resist">
        <title>Comparative analysis of IMP-4- and OXA-58-containing plasmids of three carbapenemase-producing Acinetobacter ursingii strains in the Netherlands.</title>
        <authorList>
            <person name="Hendrickx A.P.A."/>
            <person name="Schade R.P."/>
            <person name="Landman F."/>
            <person name="Bosch T."/>
            <person name="Schouls L.M."/>
            <person name="van Dijk K."/>
        </authorList>
    </citation>
    <scope>NUCLEOTIDE SEQUENCE</scope>
    <source>
        <strain evidence="2">RIVM_C010761</strain>
    </source>
</reference>
<evidence type="ECO:0000313" key="3">
    <source>
        <dbReference type="Proteomes" id="UP001164081"/>
    </source>
</evidence>
<feature type="domain" description="Phage head morphogenesis" evidence="1">
    <location>
        <begin position="154"/>
        <end position="258"/>
    </location>
</feature>
<dbReference type="Proteomes" id="UP001164081">
    <property type="component" value="Chromosome"/>
</dbReference>
<dbReference type="NCBIfam" id="TIGR01641">
    <property type="entry name" value="phageSPP1_gp7"/>
    <property type="match status" value="1"/>
</dbReference>
<protein>
    <submittedName>
        <fullName evidence="2">Minor capsid protein</fullName>
    </submittedName>
</protein>
<dbReference type="RefSeq" id="WP_263503781.1">
    <property type="nucleotide sequence ID" value="NZ_CP089044.1"/>
</dbReference>
<gene>
    <name evidence="2" type="ORF">LSO58_07065</name>
</gene>
<dbReference type="InterPro" id="IPR006528">
    <property type="entry name" value="Phage_head_morphogenesis_dom"/>
</dbReference>
<name>A0AA46NVI5_9GAMM</name>
<sequence length="361" mass="40748">MNQITQQELFNNLIQHQAYLYRLSSSEIAVLIGQFNNLSNEMLTKLRDLLDELSDTERSALMAGQYTTPTLKEIRSSIQVWQASILSTLPEAFAVSATALAVHEAVYQARVLGEKIKEPNAKTLYSKIRKKPMSGGVLLDYLFDKIADDAKLRVEQVIRDGLSQGQTNQQIVQRIKGKKALNYQDGILEQSRSSIAALTRTARSHVSNQAMIDTYRALDVDWLKTVSTLDSKTCKFCASEDGKVYAIDDPSRPNHPTHPHSRTIFVPLLSKDGKTIGKRPSNSKVGDTGEITTIDSNVKFPKWFDEQSEAFQRDWLGPSRYKLFKQGNYSIEKFVDPLSFQSFTLAELKKMDEKTFKELGL</sequence>